<dbReference type="EMBL" id="FNGF01000002">
    <property type="protein sequence ID" value="SDK92149.1"/>
    <property type="molecule type" value="Genomic_DNA"/>
</dbReference>
<dbReference type="InterPro" id="IPR032710">
    <property type="entry name" value="NTF2-like_dom_sf"/>
</dbReference>
<dbReference type="SUPFAM" id="SSF54427">
    <property type="entry name" value="NTF2-like"/>
    <property type="match status" value="1"/>
</dbReference>
<dbReference type="Gene3D" id="3.10.450.50">
    <property type="match status" value="1"/>
</dbReference>
<evidence type="ECO:0000313" key="2">
    <source>
        <dbReference type="EMBL" id="SDK92149.1"/>
    </source>
</evidence>
<gene>
    <name evidence="2" type="ORF">SAMN05216298_2043</name>
</gene>
<dbReference type="Pfam" id="PF12680">
    <property type="entry name" value="SnoaL_2"/>
    <property type="match status" value="1"/>
</dbReference>
<dbReference type="Proteomes" id="UP000198662">
    <property type="component" value="Unassembled WGS sequence"/>
</dbReference>
<sequence length="109" mass="11919">MTTTELPSPIQEFVDATNAGDTERFLAVFTEDAFLSDWGREFHGVAGAAEWNRTDNIGMESRFDVVAAEPGAGPDEWTVTLKVSGNRFNGTGPLQFGLRGDRIARLVIE</sequence>
<evidence type="ECO:0000259" key="1">
    <source>
        <dbReference type="Pfam" id="PF12680"/>
    </source>
</evidence>
<organism evidence="2 3">
    <name type="scientific">Glycomyces sambucus</name>
    <dbReference type="NCBI Taxonomy" id="380244"/>
    <lineage>
        <taxon>Bacteria</taxon>
        <taxon>Bacillati</taxon>
        <taxon>Actinomycetota</taxon>
        <taxon>Actinomycetes</taxon>
        <taxon>Glycomycetales</taxon>
        <taxon>Glycomycetaceae</taxon>
        <taxon>Glycomyces</taxon>
    </lineage>
</organism>
<keyword evidence="3" id="KW-1185">Reference proteome</keyword>
<reference evidence="3" key="1">
    <citation type="submission" date="2016-10" db="EMBL/GenBank/DDBJ databases">
        <authorList>
            <person name="Varghese N."/>
            <person name="Submissions S."/>
        </authorList>
    </citation>
    <scope>NUCLEOTIDE SEQUENCE [LARGE SCALE GENOMIC DNA]</scope>
    <source>
        <strain evidence="3">CGMCC 4.3147</strain>
    </source>
</reference>
<accession>A0A1G9FUR9</accession>
<dbReference type="InterPro" id="IPR037401">
    <property type="entry name" value="SnoaL-like"/>
</dbReference>
<feature type="domain" description="SnoaL-like" evidence="1">
    <location>
        <begin position="10"/>
        <end position="105"/>
    </location>
</feature>
<name>A0A1G9FUR9_9ACTN</name>
<proteinExistence type="predicted"/>
<dbReference type="RefSeq" id="WP_091047113.1">
    <property type="nucleotide sequence ID" value="NZ_FNGF01000002.1"/>
</dbReference>
<protein>
    <submittedName>
        <fullName evidence="2">SnoaL-like domain-containing protein</fullName>
    </submittedName>
</protein>
<dbReference type="OrthoDB" id="8080938at2"/>
<dbReference type="AlphaFoldDB" id="A0A1G9FUR9"/>
<evidence type="ECO:0000313" key="3">
    <source>
        <dbReference type="Proteomes" id="UP000198662"/>
    </source>
</evidence>
<dbReference type="STRING" id="380244.SAMN05216298_2043"/>